<dbReference type="AlphaFoldDB" id="A0A380N187"/>
<sequence length="105" mass="10726">MPHFNVVSSKITLKEAVKKGQIVSFDGHLASTGSHEPAGIAQYEGEIGEAIAVTMIGLEDVALSDAEVGDYVKANAGAAEKAASKDEAFAVVVAVGANSAEILIK</sequence>
<dbReference type="EMBL" id="UHIA01000004">
    <property type="protein sequence ID" value="SUO97661.1"/>
    <property type="molecule type" value="Genomic_DNA"/>
</dbReference>
<proteinExistence type="predicted"/>
<gene>
    <name evidence="1" type="ORF">NCTC10717_01559</name>
</gene>
<keyword evidence="2" id="KW-1185">Reference proteome</keyword>
<evidence type="ECO:0000313" key="2">
    <source>
        <dbReference type="Proteomes" id="UP000254575"/>
    </source>
</evidence>
<accession>A0A380N187</accession>
<name>A0A380N187_9GAMM</name>
<organism evidence="1 2">
    <name type="scientific">Suttonella indologenes</name>
    <dbReference type="NCBI Taxonomy" id="13276"/>
    <lineage>
        <taxon>Bacteria</taxon>
        <taxon>Pseudomonadati</taxon>
        <taxon>Pseudomonadota</taxon>
        <taxon>Gammaproteobacteria</taxon>
        <taxon>Cardiobacteriales</taxon>
        <taxon>Cardiobacteriaceae</taxon>
        <taxon>Suttonella</taxon>
    </lineage>
</organism>
<dbReference type="Proteomes" id="UP000254575">
    <property type="component" value="Unassembled WGS sequence"/>
</dbReference>
<evidence type="ECO:0008006" key="3">
    <source>
        <dbReference type="Google" id="ProtNLM"/>
    </source>
</evidence>
<dbReference type="OrthoDB" id="9948929at2"/>
<reference evidence="1 2" key="1">
    <citation type="submission" date="2018-06" db="EMBL/GenBank/DDBJ databases">
        <authorList>
            <consortium name="Pathogen Informatics"/>
            <person name="Doyle S."/>
        </authorList>
    </citation>
    <scope>NUCLEOTIDE SEQUENCE [LARGE SCALE GENOMIC DNA]</scope>
    <source>
        <strain evidence="1 2">NCTC10717</strain>
    </source>
</reference>
<dbReference type="RefSeq" id="WP_115218726.1">
    <property type="nucleotide sequence ID" value="NZ_UHIA01000004.1"/>
</dbReference>
<evidence type="ECO:0000313" key="1">
    <source>
        <dbReference type="EMBL" id="SUO97661.1"/>
    </source>
</evidence>
<protein>
    <recommendedName>
        <fullName evidence="3">DUF2190 family protein</fullName>
    </recommendedName>
</protein>